<keyword evidence="2 6" id="KW-0645">Protease</keyword>
<evidence type="ECO:0000256" key="3">
    <source>
        <dbReference type="ARBA" id="ARBA00022801"/>
    </source>
</evidence>
<dbReference type="AlphaFoldDB" id="A0A1F6GAW8"/>
<dbReference type="PANTHER" id="PTHR43806:SF11">
    <property type="entry name" value="CEREVISIN-RELATED"/>
    <property type="match status" value="1"/>
</dbReference>
<dbReference type="InterPro" id="IPR015500">
    <property type="entry name" value="Peptidase_S8_subtilisin-rel"/>
</dbReference>
<evidence type="ECO:0000256" key="2">
    <source>
        <dbReference type="ARBA" id="ARBA00022670"/>
    </source>
</evidence>
<comment type="caution">
    <text evidence="11">The sequence shown here is derived from an EMBL/GenBank/DDBJ whole genome shotgun (WGS) entry which is preliminary data.</text>
</comment>
<dbReference type="PANTHER" id="PTHR43806">
    <property type="entry name" value="PEPTIDASE S8"/>
    <property type="match status" value="1"/>
</dbReference>
<feature type="active site" description="Charge relay system" evidence="5 6">
    <location>
        <position position="398"/>
    </location>
</feature>
<gene>
    <name evidence="11" type="ORF">A2527_08770</name>
</gene>
<evidence type="ECO:0000259" key="10">
    <source>
        <dbReference type="Pfam" id="PF00082"/>
    </source>
</evidence>
<dbReference type="SUPFAM" id="SSF52743">
    <property type="entry name" value="Subtilisin-like"/>
    <property type="match status" value="1"/>
</dbReference>
<feature type="chain" id="PRO_5009524580" description="Peptidase S8/S53 domain-containing protein" evidence="9">
    <location>
        <begin position="21"/>
        <end position="628"/>
    </location>
</feature>
<evidence type="ECO:0000256" key="7">
    <source>
        <dbReference type="RuleBase" id="RU003355"/>
    </source>
</evidence>
<sequence>MNRFFRLVCLALLLPSFAQAEGQWAVGPDAWVSKKPGEKSFSGYPPIDPKQVGVQAGDPLERRVVLNRLVLLLKPGAELAIFQNAMLRQYPNENIKFVGQDLRLKTLQVEIPPAQAEDWKKRFSEHPSVEAVFLEPILRANKLPDDPDLEDQHKGRALRQIDAKGAWEISQGDPEVVIAVVDSGFDVKHPELRGKIKGIWNSATRKSEQVGDEKLRLHGTHVAALAAGNPGNDQGVSGTCPNCSLLLIQAADEEGNLSMSSVVNGVYYAVFKGAQVVNLSLGFYPEVNVQVLSVKEKQRIRELIVNDSAGEAAFWNRLFAFAAKNKTIVVQAAGNDAFLAGLDPMKRSPLTLIVGSVGQNGQKSVFSNYGPEVGLSGPGEKVYSALPSNSFGFLDGTSMAAPLVAGVVGLIKSEKPEATSGDIARLLTETGRPVSSQATEETGPLVQAGAALSRLTGKGKASSTAAVANESCGPELAKLRHENQRLQQELADIKEQLSKVLVLPEDQEGYSFTKGEWHSGSNLTNKSYEPVRLLFSFDGIGGGRITFDEGPGKNCIAKLRLGFEGSAMLIEQIEEAQCLASDRAYPPYRFRCKNRGVLGATCQVENETHHSLPFRLYRETDLNEPQIN</sequence>
<feature type="active site" description="Charge relay system" evidence="5 6">
    <location>
        <position position="182"/>
    </location>
</feature>
<dbReference type="InterPro" id="IPR050131">
    <property type="entry name" value="Peptidase_S8_subtilisin-like"/>
</dbReference>
<dbReference type="PROSITE" id="PS51892">
    <property type="entry name" value="SUBTILASE"/>
    <property type="match status" value="1"/>
</dbReference>
<dbReference type="InterPro" id="IPR023827">
    <property type="entry name" value="Peptidase_S8_Asp-AS"/>
</dbReference>
<evidence type="ECO:0000256" key="1">
    <source>
        <dbReference type="ARBA" id="ARBA00011073"/>
    </source>
</evidence>
<dbReference type="InterPro" id="IPR023828">
    <property type="entry name" value="Peptidase_S8_Ser-AS"/>
</dbReference>
<dbReference type="Gene3D" id="3.40.50.200">
    <property type="entry name" value="Peptidase S8/S53 domain"/>
    <property type="match status" value="1"/>
</dbReference>
<dbReference type="PRINTS" id="PR00723">
    <property type="entry name" value="SUBTILISIN"/>
</dbReference>
<dbReference type="STRING" id="1817772.A2527_08770"/>
<organism evidence="11 12">
    <name type="scientific">Candidatus Lambdaproteobacteria bacterium RIFOXYD2_FULL_50_16</name>
    <dbReference type="NCBI Taxonomy" id="1817772"/>
    <lineage>
        <taxon>Bacteria</taxon>
        <taxon>Pseudomonadati</taxon>
        <taxon>Pseudomonadota</taxon>
        <taxon>Candidatus Lambdaproteobacteria</taxon>
    </lineage>
</organism>
<dbReference type="InterPro" id="IPR000209">
    <property type="entry name" value="Peptidase_S8/S53_dom"/>
</dbReference>
<keyword evidence="3 6" id="KW-0378">Hydrolase</keyword>
<feature type="signal peptide" evidence="9">
    <location>
        <begin position="1"/>
        <end position="20"/>
    </location>
</feature>
<dbReference type="GO" id="GO:0006508">
    <property type="term" value="P:proteolysis"/>
    <property type="evidence" value="ECO:0007669"/>
    <property type="project" value="UniProtKB-KW"/>
</dbReference>
<feature type="domain" description="Peptidase S8/S53" evidence="10">
    <location>
        <begin position="175"/>
        <end position="431"/>
    </location>
</feature>
<protein>
    <recommendedName>
        <fullName evidence="10">Peptidase S8/S53 domain-containing protein</fullName>
    </recommendedName>
</protein>
<feature type="coiled-coil region" evidence="8">
    <location>
        <begin position="476"/>
        <end position="503"/>
    </location>
</feature>
<dbReference type="EMBL" id="MFNE01000026">
    <property type="protein sequence ID" value="OGG95254.1"/>
    <property type="molecule type" value="Genomic_DNA"/>
</dbReference>
<evidence type="ECO:0000256" key="9">
    <source>
        <dbReference type="SAM" id="SignalP"/>
    </source>
</evidence>
<dbReference type="Proteomes" id="UP000178449">
    <property type="component" value="Unassembled WGS sequence"/>
</dbReference>
<proteinExistence type="inferred from homology"/>
<feature type="active site" description="Charge relay system" evidence="5 6">
    <location>
        <position position="218"/>
    </location>
</feature>
<dbReference type="PROSITE" id="PS00138">
    <property type="entry name" value="SUBTILASE_SER"/>
    <property type="match status" value="1"/>
</dbReference>
<dbReference type="InterPro" id="IPR036852">
    <property type="entry name" value="Peptidase_S8/S53_dom_sf"/>
</dbReference>
<evidence type="ECO:0000313" key="12">
    <source>
        <dbReference type="Proteomes" id="UP000178449"/>
    </source>
</evidence>
<evidence type="ECO:0000256" key="8">
    <source>
        <dbReference type="SAM" id="Coils"/>
    </source>
</evidence>
<dbReference type="PROSITE" id="PS00136">
    <property type="entry name" value="SUBTILASE_ASP"/>
    <property type="match status" value="1"/>
</dbReference>
<evidence type="ECO:0000313" key="11">
    <source>
        <dbReference type="EMBL" id="OGG95254.1"/>
    </source>
</evidence>
<name>A0A1F6GAW8_9PROT</name>
<keyword evidence="9" id="KW-0732">Signal</keyword>
<evidence type="ECO:0000256" key="6">
    <source>
        <dbReference type="PROSITE-ProRule" id="PRU01240"/>
    </source>
</evidence>
<accession>A0A1F6GAW8</accession>
<evidence type="ECO:0000256" key="4">
    <source>
        <dbReference type="ARBA" id="ARBA00022825"/>
    </source>
</evidence>
<dbReference type="Pfam" id="PF00082">
    <property type="entry name" value="Peptidase_S8"/>
    <property type="match status" value="1"/>
</dbReference>
<keyword evidence="8" id="KW-0175">Coiled coil</keyword>
<keyword evidence="4 6" id="KW-0720">Serine protease</keyword>
<dbReference type="GO" id="GO:0004252">
    <property type="term" value="F:serine-type endopeptidase activity"/>
    <property type="evidence" value="ECO:0007669"/>
    <property type="project" value="UniProtKB-UniRule"/>
</dbReference>
<evidence type="ECO:0000256" key="5">
    <source>
        <dbReference type="PIRSR" id="PIRSR615500-1"/>
    </source>
</evidence>
<comment type="similarity">
    <text evidence="1 6 7">Belongs to the peptidase S8 family.</text>
</comment>
<reference evidence="11 12" key="1">
    <citation type="journal article" date="2016" name="Nat. Commun.">
        <title>Thousands of microbial genomes shed light on interconnected biogeochemical processes in an aquifer system.</title>
        <authorList>
            <person name="Anantharaman K."/>
            <person name="Brown C.T."/>
            <person name="Hug L.A."/>
            <person name="Sharon I."/>
            <person name="Castelle C.J."/>
            <person name="Probst A.J."/>
            <person name="Thomas B.C."/>
            <person name="Singh A."/>
            <person name="Wilkins M.J."/>
            <person name="Karaoz U."/>
            <person name="Brodie E.L."/>
            <person name="Williams K.H."/>
            <person name="Hubbard S.S."/>
            <person name="Banfield J.F."/>
        </authorList>
    </citation>
    <scope>NUCLEOTIDE SEQUENCE [LARGE SCALE GENOMIC DNA]</scope>
</reference>